<proteinExistence type="predicted"/>
<dbReference type="RefSeq" id="WP_174991991.1">
    <property type="nucleotide sequence ID" value="NZ_CABVPX010000005.1"/>
</dbReference>
<organism evidence="1 2">
    <name type="scientific">Burkholderia arboris</name>
    <dbReference type="NCBI Taxonomy" id="488730"/>
    <lineage>
        <taxon>Bacteria</taxon>
        <taxon>Pseudomonadati</taxon>
        <taxon>Pseudomonadota</taxon>
        <taxon>Betaproteobacteria</taxon>
        <taxon>Burkholderiales</taxon>
        <taxon>Burkholderiaceae</taxon>
        <taxon>Burkholderia</taxon>
        <taxon>Burkholderia cepacia complex</taxon>
    </lineage>
</organism>
<dbReference type="EMBL" id="CABVPX010000005">
    <property type="protein sequence ID" value="VWB35630.1"/>
    <property type="molecule type" value="Genomic_DNA"/>
</dbReference>
<comment type="caution">
    <text evidence="1">The sequence shown here is derived from an EMBL/GenBank/DDBJ whole genome shotgun (WGS) entry which is preliminary data.</text>
</comment>
<gene>
    <name evidence="1" type="ORF">BAR24066_01554</name>
</gene>
<name>A0A9Q9SFJ6_9BURK</name>
<dbReference type="AlphaFoldDB" id="A0A9Q9SFJ6"/>
<protein>
    <submittedName>
        <fullName evidence="1">Uncharacterized protein</fullName>
    </submittedName>
</protein>
<accession>A0A9Q9SFJ6</accession>
<evidence type="ECO:0000313" key="1">
    <source>
        <dbReference type="EMBL" id="VWB35630.1"/>
    </source>
</evidence>
<reference evidence="1 2" key="1">
    <citation type="submission" date="2019-09" db="EMBL/GenBank/DDBJ databases">
        <authorList>
            <person name="Depoorter E."/>
        </authorList>
    </citation>
    <scope>NUCLEOTIDE SEQUENCE [LARGE SCALE GENOMIC DNA]</scope>
    <source>
        <strain evidence="1">LMG 24066</strain>
    </source>
</reference>
<evidence type="ECO:0000313" key="2">
    <source>
        <dbReference type="Proteomes" id="UP000494172"/>
    </source>
</evidence>
<sequence length="79" mass="9327">MDDRFVSIEQELAHVKNAVDTLCEKRQEFPLGTVIGDPAYWRARLQAIRSSAERYNYLKLRDRADELLDKVSKLQYWVP</sequence>
<dbReference type="Proteomes" id="UP000494172">
    <property type="component" value="Unassembled WGS sequence"/>
</dbReference>